<dbReference type="PANTHER" id="PTHR21094">
    <property type="entry name" value="GOS-28 SNARE- RELATED"/>
    <property type="match status" value="1"/>
</dbReference>
<evidence type="ECO:0000313" key="12">
    <source>
        <dbReference type="Proteomes" id="UP000030693"/>
    </source>
</evidence>
<dbReference type="AlphaFoldDB" id="A0A058Z2Y0"/>
<dbReference type="GeneID" id="20530331"/>
<keyword evidence="6 10" id="KW-1133">Transmembrane helix</keyword>
<dbReference type="STRING" id="691883.A0A058Z2Y0"/>
<dbReference type="GO" id="GO:0005484">
    <property type="term" value="F:SNAP receptor activity"/>
    <property type="evidence" value="ECO:0007669"/>
    <property type="project" value="TreeGrafter"/>
</dbReference>
<accession>A0A058Z2Y0</accession>
<keyword evidence="5" id="KW-0653">Protein transport</keyword>
<evidence type="ECO:0000313" key="11">
    <source>
        <dbReference type="EMBL" id="KCV67877.1"/>
    </source>
</evidence>
<name>A0A058Z2Y0_FONAL</name>
<evidence type="ECO:0000256" key="8">
    <source>
        <dbReference type="ARBA" id="ARBA00023136"/>
    </source>
</evidence>
<evidence type="ECO:0000256" key="9">
    <source>
        <dbReference type="SAM" id="MobiDB-lite"/>
    </source>
</evidence>
<evidence type="ECO:0000256" key="3">
    <source>
        <dbReference type="ARBA" id="ARBA00022448"/>
    </source>
</evidence>
<protein>
    <recommendedName>
        <fullName evidence="13">Vesicle transport v-SNARE N-terminal domain-containing protein</fullName>
    </recommendedName>
</protein>
<dbReference type="GO" id="GO:0048219">
    <property type="term" value="P:inter-Golgi cisterna vesicle-mediated transport"/>
    <property type="evidence" value="ECO:0007669"/>
    <property type="project" value="TreeGrafter"/>
</dbReference>
<evidence type="ECO:0000256" key="5">
    <source>
        <dbReference type="ARBA" id="ARBA00022927"/>
    </source>
</evidence>
<dbReference type="EMBL" id="KB932212">
    <property type="protein sequence ID" value="KCV67877.1"/>
    <property type="molecule type" value="Genomic_DNA"/>
</dbReference>
<dbReference type="eggNOG" id="KOG3208">
    <property type="taxonomic scope" value="Eukaryota"/>
</dbReference>
<dbReference type="GO" id="GO:0031201">
    <property type="term" value="C:SNARE complex"/>
    <property type="evidence" value="ECO:0007669"/>
    <property type="project" value="TreeGrafter"/>
</dbReference>
<dbReference type="RefSeq" id="XP_009497697.1">
    <property type="nucleotide sequence ID" value="XM_009499422.1"/>
</dbReference>
<keyword evidence="12" id="KW-1185">Reference proteome</keyword>
<keyword evidence="8 10" id="KW-0472">Membrane</keyword>
<dbReference type="GO" id="GO:0006906">
    <property type="term" value="P:vesicle fusion"/>
    <property type="evidence" value="ECO:0007669"/>
    <property type="project" value="TreeGrafter"/>
</dbReference>
<dbReference type="GO" id="GO:0006888">
    <property type="term" value="P:endoplasmic reticulum to Golgi vesicle-mediated transport"/>
    <property type="evidence" value="ECO:0007669"/>
    <property type="project" value="InterPro"/>
</dbReference>
<proteinExistence type="inferred from homology"/>
<evidence type="ECO:0000256" key="2">
    <source>
        <dbReference type="ARBA" id="ARBA00008473"/>
    </source>
</evidence>
<comment type="subcellular location">
    <subcellularLocation>
        <location evidence="1">Golgi apparatus membrane</location>
        <topology evidence="1">Single-pass type IV membrane protein</topology>
    </subcellularLocation>
</comment>
<dbReference type="Proteomes" id="UP000030693">
    <property type="component" value="Unassembled WGS sequence"/>
</dbReference>
<evidence type="ECO:0000256" key="7">
    <source>
        <dbReference type="ARBA" id="ARBA00023034"/>
    </source>
</evidence>
<dbReference type="GO" id="GO:0005801">
    <property type="term" value="C:cis-Golgi network"/>
    <property type="evidence" value="ECO:0007669"/>
    <property type="project" value="InterPro"/>
</dbReference>
<dbReference type="Pfam" id="PF12352">
    <property type="entry name" value="V-SNARE_C"/>
    <property type="match status" value="1"/>
</dbReference>
<comment type="similarity">
    <text evidence="2">Belongs to the GOSR1 family.</text>
</comment>
<reference evidence="11" key="1">
    <citation type="submission" date="2013-04" db="EMBL/GenBank/DDBJ databases">
        <title>The Genome Sequence of Fonticula alba ATCC 38817.</title>
        <authorList>
            <consortium name="The Broad Institute Genomics Platform"/>
            <person name="Russ C."/>
            <person name="Cuomo C."/>
            <person name="Burger G."/>
            <person name="Gray M.W."/>
            <person name="Holland P.W.H."/>
            <person name="King N."/>
            <person name="Lang F.B.F."/>
            <person name="Roger A.J."/>
            <person name="Ruiz-Trillo I."/>
            <person name="Brown M."/>
            <person name="Walker B."/>
            <person name="Young S."/>
            <person name="Zeng Q."/>
            <person name="Gargeya S."/>
            <person name="Fitzgerald M."/>
            <person name="Haas B."/>
            <person name="Abouelleil A."/>
            <person name="Allen A.W."/>
            <person name="Alvarado L."/>
            <person name="Arachchi H.M."/>
            <person name="Berlin A.M."/>
            <person name="Chapman S.B."/>
            <person name="Gainer-Dewar J."/>
            <person name="Goldberg J."/>
            <person name="Griggs A."/>
            <person name="Gujja S."/>
            <person name="Hansen M."/>
            <person name="Howarth C."/>
            <person name="Imamovic A."/>
            <person name="Ireland A."/>
            <person name="Larimer J."/>
            <person name="McCowan C."/>
            <person name="Murphy C."/>
            <person name="Pearson M."/>
            <person name="Poon T.W."/>
            <person name="Priest M."/>
            <person name="Roberts A."/>
            <person name="Saif S."/>
            <person name="Shea T."/>
            <person name="Sisk P."/>
            <person name="Sykes S."/>
            <person name="Wortman J."/>
            <person name="Nusbaum C."/>
            <person name="Birren B."/>
        </authorList>
    </citation>
    <scope>NUCLEOTIDE SEQUENCE [LARGE SCALE GENOMIC DNA]</scope>
    <source>
        <strain evidence="11">ATCC 38817</strain>
    </source>
</reference>
<evidence type="ECO:0000256" key="10">
    <source>
        <dbReference type="SAM" id="Phobius"/>
    </source>
</evidence>
<feature type="compositionally biased region" description="Pro residues" evidence="9">
    <location>
        <begin position="22"/>
        <end position="34"/>
    </location>
</feature>
<dbReference type="GO" id="GO:0000139">
    <property type="term" value="C:Golgi membrane"/>
    <property type="evidence" value="ECO:0007669"/>
    <property type="project" value="UniProtKB-SubCell"/>
</dbReference>
<gene>
    <name evidence="11" type="ORF">H696_05606</name>
</gene>
<sequence>MQLSPDASPRRRFLSSSLALLPPLPIPSPSPPVLPGLSASPDRSMYAEGTPSFASGSQVSPLVAAQASPLLQPAPSNWDSLLQEARRVEVSLEQSINAYNSLARSYLESGPGPDPTSQPGTQYSEREKLCLPEGPIPVKIQQYLAELRRIVESMEKYQAHHMGDGGDPTGGQTTASTVAVFLRRYRESVAKYEMIYRRNLDRVLAKSKRTGLLAGTAGQPGSTAGGASSGLLVTGLNHLDQSNQQALDLLDQAHEAHEALITQREMLNRAHGRVANINSRLPRINALLKKIKRRKKRETLILGAVAGFCLFLVVLFLF</sequence>
<evidence type="ECO:0000256" key="4">
    <source>
        <dbReference type="ARBA" id="ARBA00022692"/>
    </source>
</evidence>
<dbReference type="InterPro" id="IPR023601">
    <property type="entry name" value="Golgi_SNAP_su1"/>
</dbReference>
<keyword evidence="3" id="KW-0813">Transport</keyword>
<keyword evidence="4 10" id="KW-0812">Transmembrane</keyword>
<dbReference type="PANTHER" id="PTHR21094:SF2">
    <property type="entry name" value="GOLGI SNAP RECEPTOR COMPLEX MEMBER 1"/>
    <property type="match status" value="1"/>
</dbReference>
<organism evidence="11">
    <name type="scientific">Fonticula alba</name>
    <name type="common">Slime mold</name>
    <dbReference type="NCBI Taxonomy" id="691883"/>
    <lineage>
        <taxon>Eukaryota</taxon>
        <taxon>Rotosphaerida</taxon>
        <taxon>Fonticulaceae</taxon>
        <taxon>Fonticula</taxon>
    </lineage>
</organism>
<dbReference type="OMA" id="RSWKSMV"/>
<dbReference type="GO" id="GO:0005797">
    <property type="term" value="C:Golgi medial cisterna"/>
    <property type="evidence" value="ECO:0007669"/>
    <property type="project" value="TreeGrafter"/>
</dbReference>
<evidence type="ECO:0000256" key="1">
    <source>
        <dbReference type="ARBA" id="ARBA00004409"/>
    </source>
</evidence>
<dbReference type="Gene3D" id="1.20.5.110">
    <property type="match status" value="1"/>
</dbReference>
<feature type="region of interest" description="Disordered" evidence="9">
    <location>
        <begin position="22"/>
        <end position="52"/>
    </location>
</feature>
<keyword evidence="7" id="KW-0333">Golgi apparatus</keyword>
<evidence type="ECO:0008006" key="13">
    <source>
        <dbReference type="Google" id="ProtNLM"/>
    </source>
</evidence>
<dbReference type="GO" id="GO:0015031">
    <property type="term" value="P:protein transport"/>
    <property type="evidence" value="ECO:0007669"/>
    <property type="project" value="UniProtKB-KW"/>
</dbReference>
<evidence type="ECO:0000256" key="6">
    <source>
        <dbReference type="ARBA" id="ARBA00022989"/>
    </source>
</evidence>
<feature type="transmembrane region" description="Helical" evidence="10">
    <location>
        <begin position="299"/>
        <end position="317"/>
    </location>
</feature>